<dbReference type="EMBL" id="KE145369">
    <property type="protein sequence ID" value="EPE28123.1"/>
    <property type="molecule type" value="Genomic_DNA"/>
</dbReference>
<evidence type="ECO:0000256" key="1">
    <source>
        <dbReference type="SAM" id="MobiDB-lite"/>
    </source>
</evidence>
<gene>
    <name evidence="2" type="ORF">GLAREA_04914</name>
</gene>
<dbReference type="RefSeq" id="XP_008085482.1">
    <property type="nucleotide sequence ID" value="XM_008087291.1"/>
</dbReference>
<name>S3DNR7_GLAL2</name>
<dbReference type="KEGG" id="glz:GLAREA_04914"/>
<evidence type="ECO:0000313" key="2">
    <source>
        <dbReference type="EMBL" id="EPE28123.1"/>
    </source>
</evidence>
<accession>S3DNR7</accession>
<evidence type="ECO:0000313" key="3">
    <source>
        <dbReference type="Proteomes" id="UP000016922"/>
    </source>
</evidence>
<organism evidence="2 3">
    <name type="scientific">Glarea lozoyensis (strain ATCC 20868 / MF5171)</name>
    <dbReference type="NCBI Taxonomy" id="1116229"/>
    <lineage>
        <taxon>Eukaryota</taxon>
        <taxon>Fungi</taxon>
        <taxon>Dikarya</taxon>
        <taxon>Ascomycota</taxon>
        <taxon>Pezizomycotina</taxon>
        <taxon>Leotiomycetes</taxon>
        <taxon>Helotiales</taxon>
        <taxon>Helotiaceae</taxon>
        <taxon>Glarea</taxon>
    </lineage>
</organism>
<reference evidence="2 3" key="1">
    <citation type="journal article" date="2013" name="BMC Genomics">
        <title>Genomics-driven discovery of the pneumocandin biosynthetic gene cluster in the fungus Glarea lozoyensis.</title>
        <authorList>
            <person name="Chen L."/>
            <person name="Yue Q."/>
            <person name="Zhang X."/>
            <person name="Xiang M."/>
            <person name="Wang C."/>
            <person name="Li S."/>
            <person name="Che Y."/>
            <person name="Ortiz-Lopez F.J."/>
            <person name="Bills G.F."/>
            <person name="Liu X."/>
            <person name="An Z."/>
        </authorList>
    </citation>
    <scope>NUCLEOTIDE SEQUENCE [LARGE SCALE GENOMIC DNA]</scope>
    <source>
        <strain evidence="3">ATCC 20868 / MF5171</strain>
    </source>
</reference>
<feature type="compositionally biased region" description="Basic residues" evidence="1">
    <location>
        <begin position="138"/>
        <end position="152"/>
    </location>
</feature>
<dbReference type="Proteomes" id="UP000016922">
    <property type="component" value="Unassembled WGS sequence"/>
</dbReference>
<dbReference type="HOGENOM" id="CLU_980215_0_0_1"/>
<dbReference type="AlphaFoldDB" id="S3DNR7"/>
<feature type="region of interest" description="Disordered" evidence="1">
    <location>
        <begin position="138"/>
        <end position="157"/>
    </location>
</feature>
<keyword evidence="3" id="KW-1185">Reference proteome</keyword>
<protein>
    <submittedName>
        <fullName evidence="2">Uncharacterized protein</fullName>
    </submittedName>
</protein>
<proteinExistence type="predicted"/>
<sequence>MFKSSKTTVGDSTNNSDSTLYHIAHEDSCKIPSRHRPEHMPLTEIKGKTQNFTSACATKCTEELPISPFRKRKQFDNDDAFKEYKKLRQLKQARLRRRFRQNQNTNQFPRILTSPAKIRKDFGSDEFAYKEYRRKRQNTQRRLWRRHSKSASKRSDAEDVAFKSAQFKQRAEIKKVALMRVNEQTGGAMTMRRRKARAEFENHEQWKAYQKARNAETRRLRQAQKWEERKRTREVKMEKVRYSQSNHLTFFREMKLMDYESEEQLGQMARELTTMLLAPLHSEF</sequence>
<dbReference type="GeneID" id="19463969"/>